<gene>
    <name evidence="2" type="ORF">TE42_02730</name>
</gene>
<evidence type="ECO:0000313" key="3">
    <source>
        <dbReference type="Proteomes" id="UP000035067"/>
    </source>
</evidence>
<organism evidence="2 3">
    <name type="scientific">Candidatus Synechococcus spongiarum SP3</name>
    <dbReference type="NCBI Taxonomy" id="1604020"/>
    <lineage>
        <taxon>Bacteria</taxon>
        <taxon>Bacillati</taxon>
        <taxon>Cyanobacteriota</taxon>
        <taxon>Cyanophyceae</taxon>
        <taxon>Synechococcales</taxon>
        <taxon>Synechococcaceae</taxon>
        <taxon>Synechococcus</taxon>
    </lineage>
</organism>
<dbReference type="AlphaFoldDB" id="A0A0G2HM87"/>
<dbReference type="Pfam" id="PF11867">
    <property type="entry name" value="T1RH-like_C"/>
    <property type="match status" value="1"/>
</dbReference>
<dbReference type="InterPro" id="IPR021810">
    <property type="entry name" value="T1RH-like_C"/>
</dbReference>
<name>A0A0G2HM87_9SYNE</name>
<protein>
    <recommendedName>
        <fullName evidence="1">Type I restriction enzyme HindI endonuclease subunit-like C-terminal domain-containing protein</fullName>
    </recommendedName>
</protein>
<reference evidence="2 3" key="1">
    <citation type="submission" date="2015-01" db="EMBL/GenBank/DDBJ databases">
        <title>Lifestyle Evolution in Cyanobacterial Symbionts of Sponges.</title>
        <authorList>
            <person name="Burgsdorf I."/>
            <person name="Slaby B.M."/>
            <person name="Handley K.M."/>
            <person name="Haber M."/>
            <person name="Blom J."/>
            <person name="Marshall C.W."/>
            <person name="Gilbert J.A."/>
            <person name="Hentschel U."/>
            <person name="Steindler L."/>
        </authorList>
    </citation>
    <scope>NUCLEOTIDE SEQUENCE [LARGE SCALE GENOMIC DNA]</scope>
    <source>
        <strain evidence="2">SP3</strain>
    </source>
</reference>
<dbReference type="Proteomes" id="UP000035067">
    <property type="component" value="Unassembled WGS sequence"/>
</dbReference>
<evidence type="ECO:0000313" key="2">
    <source>
        <dbReference type="EMBL" id="KKZ12899.1"/>
    </source>
</evidence>
<accession>A0A0G2HM87</accession>
<proteinExistence type="predicted"/>
<comment type="caution">
    <text evidence="2">The sequence shown here is derived from an EMBL/GenBank/DDBJ whole genome shotgun (WGS) entry which is preliminary data.</text>
</comment>
<dbReference type="PATRIC" id="fig|1604020.3.peg.2145"/>
<evidence type="ECO:0000259" key="1">
    <source>
        <dbReference type="Pfam" id="PF11867"/>
    </source>
</evidence>
<feature type="domain" description="Type I restriction enzyme HindI endonuclease subunit-like C-terminal" evidence="1">
    <location>
        <begin position="1"/>
        <end position="64"/>
    </location>
</feature>
<sequence length="82" mass="9513">MQDEALATMARKLAEMLRRDATIDWQFKENVRASRRVRIKTLPKRYNYPPDAEGKAINTVFQQTVFQQAEILGEHLIAPPTQ</sequence>
<dbReference type="EMBL" id="JXQG01000009">
    <property type="protein sequence ID" value="KKZ12899.1"/>
    <property type="molecule type" value="Genomic_DNA"/>
</dbReference>